<evidence type="ECO:0000313" key="3">
    <source>
        <dbReference type="Proteomes" id="UP001642484"/>
    </source>
</evidence>
<feature type="domain" description="Calcineurin-like phosphoesterase" evidence="1">
    <location>
        <begin position="161"/>
        <end position="380"/>
    </location>
</feature>
<reference evidence="2 3" key="1">
    <citation type="submission" date="2024-02" db="EMBL/GenBank/DDBJ databases">
        <authorList>
            <person name="Chen Y."/>
            <person name="Shah S."/>
            <person name="Dougan E. K."/>
            <person name="Thang M."/>
            <person name="Chan C."/>
        </authorList>
    </citation>
    <scope>NUCLEOTIDE SEQUENCE [LARGE SCALE GENOMIC DNA]</scope>
</reference>
<comment type="caution">
    <text evidence="2">The sequence shown here is derived from an EMBL/GenBank/DDBJ whole genome shotgun (WGS) entry which is preliminary data.</text>
</comment>
<evidence type="ECO:0000313" key="2">
    <source>
        <dbReference type="EMBL" id="CAK9086551.1"/>
    </source>
</evidence>
<dbReference type="Gene3D" id="3.60.21.10">
    <property type="match status" value="1"/>
</dbReference>
<dbReference type="PANTHER" id="PTHR12905:SF0">
    <property type="entry name" value="CALCINEURIN-LIKE PHOSPHOESTERASE DOMAIN-CONTAINING PROTEIN"/>
    <property type="match status" value="1"/>
</dbReference>
<protein>
    <recommendedName>
        <fullName evidence="1">Calcineurin-like phosphoesterase domain-containing protein</fullName>
    </recommendedName>
</protein>
<dbReference type="SUPFAM" id="SSF56300">
    <property type="entry name" value="Metallo-dependent phosphatases"/>
    <property type="match status" value="1"/>
</dbReference>
<dbReference type="PANTHER" id="PTHR12905">
    <property type="entry name" value="METALLOPHOSPHOESTERASE"/>
    <property type="match status" value="1"/>
</dbReference>
<accession>A0ABP0QE88</accession>
<gene>
    <name evidence="2" type="ORF">CCMP2556_LOCUS41920</name>
</gene>
<name>A0ABP0QE88_9DINO</name>
<dbReference type="EMBL" id="CAXAMN010024417">
    <property type="protein sequence ID" value="CAK9086551.1"/>
    <property type="molecule type" value="Genomic_DNA"/>
</dbReference>
<dbReference type="InterPro" id="IPR029052">
    <property type="entry name" value="Metallo-depent_PP-like"/>
</dbReference>
<sequence length="422" mass="47221">MAKRHVELLRERFGEEVLQALMAQWSEATKSCDRAKLDFFLRLAEPAPPCFGGVEEKTSAYTEDHMHELLARMVLCAPETWFEVITGKPCPADAKNDFSIIGVAFDSSSRLRRAGVEYYHDRWSKKNVQEGYLYVGSLETPKVEQVRDLAPKKEGLVRMVAISDTHLLHENLPLPEGDLLVHAGDLSYEESRSKDASDCLEKLKDFESDFSAFLRWFRSSHLGFAASMRWLGSVSKFEHRVLVGGNHDYILEKLGPERAQMLCEDFGVKYLHTEAAPLSLSFPSGRKVKIWGSGVSFFAALGKDRAVISGNIAYQLDTATEEDKFVKETAHVKPGSVNVLITHGPPAGALYGKGDQPKWINDLLKRVKPQVYLCGHAHNPEKVKLEQKVADVEGTLGAHIASTSVWNAYMGLPFICDLPEWK</sequence>
<proteinExistence type="predicted"/>
<dbReference type="InterPro" id="IPR051693">
    <property type="entry name" value="UPF0046_metallophosphoest"/>
</dbReference>
<keyword evidence="3" id="KW-1185">Reference proteome</keyword>
<organism evidence="2 3">
    <name type="scientific">Durusdinium trenchii</name>
    <dbReference type="NCBI Taxonomy" id="1381693"/>
    <lineage>
        <taxon>Eukaryota</taxon>
        <taxon>Sar</taxon>
        <taxon>Alveolata</taxon>
        <taxon>Dinophyceae</taxon>
        <taxon>Suessiales</taxon>
        <taxon>Symbiodiniaceae</taxon>
        <taxon>Durusdinium</taxon>
    </lineage>
</organism>
<evidence type="ECO:0000259" key="1">
    <source>
        <dbReference type="Pfam" id="PF00149"/>
    </source>
</evidence>
<dbReference type="Pfam" id="PF00149">
    <property type="entry name" value="Metallophos"/>
    <property type="match status" value="1"/>
</dbReference>
<dbReference type="Proteomes" id="UP001642484">
    <property type="component" value="Unassembled WGS sequence"/>
</dbReference>
<dbReference type="InterPro" id="IPR004843">
    <property type="entry name" value="Calcineurin-like_PHP"/>
</dbReference>